<accession>A0A383R502</accession>
<dbReference type="RefSeq" id="WP_420029224.1">
    <property type="nucleotide sequence ID" value="NZ_LS992241.1"/>
</dbReference>
<reference evidence="7" key="1">
    <citation type="submission" date="2018-08" db="EMBL/GenBank/DDBJ databases">
        <authorList>
            <person name="Chevrot R."/>
        </authorList>
    </citation>
    <scope>NUCLEOTIDE SEQUENCE [LARGE SCALE GENOMIC DNA]</scope>
</reference>
<evidence type="ECO:0000259" key="5">
    <source>
        <dbReference type="PROSITE" id="PS50893"/>
    </source>
</evidence>
<feature type="domain" description="ABC transporter" evidence="5">
    <location>
        <begin position="36"/>
        <end position="279"/>
    </location>
</feature>
<dbReference type="InterPro" id="IPR032823">
    <property type="entry name" value="BCA_ABC_TP_C"/>
</dbReference>
<evidence type="ECO:0000256" key="1">
    <source>
        <dbReference type="ARBA" id="ARBA00022448"/>
    </source>
</evidence>
<dbReference type="PANTHER" id="PTHR45772">
    <property type="entry name" value="CONSERVED COMPONENT OF ABC TRANSPORTER FOR NATURAL AMINO ACIDS-RELATED"/>
    <property type="match status" value="1"/>
</dbReference>
<dbReference type="Proteomes" id="UP000304148">
    <property type="component" value="Chromosome"/>
</dbReference>
<dbReference type="FunFam" id="3.40.50.300:FF:000421">
    <property type="entry name" value="Branched-chain amino acid ABC transporter ATP-binding protein"/>
    <property type="match status" value="1"/>
</dbReference>
<dbReference type="Gene3D" id="3.40.50.300">
    <property type="entry name" value="P-loop containing nucleotide triphosphate hydrolases"/>
    <property type="match status" value="1"/>
</dbReference>
<dbReference type="PROSITE" id="PS50893">
    <property type="entry name" value="ABC_TRANSPORTER_2"/>
    <property type="match status" value="1"/>
</dbReference>
<keyword evidence="3 6" id="KW-0067">ATP-binding</keyword>
<proteinExistence type="predicted"/>
<dbReference type="PROSITE" id="PS00211">
    <property type="entry name" value="ABC_TRANSPORTER_1"/>
    <property type="match status" value="1"/>
</dbReference>
<dbReference type="Pfam" id="PF12399">
    <property type="entry name" value="BCA_ABC_TP_C"/>
    <property type="match status" value="1"/>
</dbReference>
<dbReference type="InterPro" id="IPR003439">
    <property type="entry name" value="ABC_transporter-like_ATP-bd"/>
</dbReference>
<evidence type="ECO:0000256" key="4">
    <source>
        <dbReference type="SAM" id="MobiDB-lite"/>
    </source>
</evidence>
<dbReference type="EMBL" id="LS992241">
    <property type="protein sequence ID" value="SYX82038.1"/>
    <property type="molecule type" value="Genomic_DNA"/>
</dbReference>
<gene>
    <name evidence="6" type="primary">braF</name>
    <name evidence="6" type="ORF">PBLR_10458</name>
</gene>
<dbReference type="SUPFAM" id="SSF52540">
    <property type="entry name" value="P-loop containing nucleoside triphosphate hydrolases"/>
    <property type="match status" value="1"/>
</dbReference>
<keyword evidence="1" id="KW-0813">Transport</keyword>
<feature type="compositionally biased region" description="Basic and acidic residues" evidence="4">
    <location>
        <begin position="1"/>
        <end position="11"/>
    </location>
</feature>
<evidence type="ECO:0000256" key="2">
    <source>
        <dbReference type="ARBA" id="ARBA00022741"/>
    </source>
</evidence>
<sequence length="288" mass="31874">MSGAENNRRTAESLPIEQGTNRARCSHSSQAVDKILSTTDLTIAFGGHIAVQEVNLTVERNRFKSIIGPNGAGKTTLFNLLSGELRPTSGQVQFEGRDVTSLPPFERTRLGMGRSFQITNVFPNLTVMENVRLAVQSRHGVRMNWYRSLRAYRQFEEEAEHWLDMVLLGGRGSATAKHLAHGEKRKLELAMLLALQPSLLLLDEPTAGISVEEVPAIMEVIRRVKDAKDRTIVLIEHKMEMVLDLSDTIAVLFNGKLLADGHPDEIMNNELVQSAYLGGLYDDAAAGE</sequence>
<evidence type="ECO:0000256" key="3">
    <source>
        <dbReference type="ARBA" id="ARBA00022840"/>
    </source>
</evidence>
<keyword evidence="2" id="KW-0547">Nucleotide-binding</keyword>
<feature type="region of interest" description="Disordered" evidence="4">
    <location>
        <begin position="1"/>
        <end position="25"/>
    </location>
</feature>
<name>A0A383R502_PAEAL</name>
<protein>
    <submittedName>
        <fullName evidence="6">High-affinity branched-chain amino acid transport ATP-binding protein BraF</fullName>
    </submittedName>
</protein>
<evidence type="ECO:0000313" key="7">
    <source>
        <dbReference type="Proteomes" id="UP000304148"/>
    </source>
</evidence>
<dbReference type="GO" id="GO:0005886">
    <property type="term" value="C:plasma membrane"/>
    <property type="evidence" value="ECO:0007669"/>
    <property type="project" value="TreeGrafter"/>
</dbReference>
<dbReference type="GO" id="GO:0016887">
    <property type="term" value="F:ATP hydrolysis activity"/>
    <property type="evidence" value="ECO:0007669"/>
    <property type="project" value="InterPro"/>
</dbReference>
<dbReference type="InterPro" id="IPR051120">
    <property type="entry name" value="ABC_AA/LPS_Transport"/>
</dbReference>
<dbReference type="Pfam" id="PF00005">
    <property type="entry name" value="ABC_tran"/>
    <property type="match status" value="1"/>
</dbReference>
<evidence type="ECO:0000313" key="6">
    <source>
        <dbReference type="EMBL" id="SYX82038.1"/>
    </source>
</evidence>
<dbReference type="SMART" id="SM00382">
    <property type="entry name" value="AAA"/>
    <property type="match status" value="1"/>
</dbReference>
<dbReference type="InterPro" id="IPR027417">
    <property type="entry name" value="P-loop_NTPase"/>
</dbReference>
<dbReference type="PANTHER" id="PTHR45772:SF3">
    <property type="entry name" value="ABC TRANSPORTER ATP-BINDING PROTEIN"/>
    <property type="match status" value="1"/>
</dbReference>
<dbReference type="InterPro" id="IPR017871">
    <property type="entry name" value="ABC_transporter-like_CS"/>
</dbReference>
<dbReference type="AlphaFoldDB" id="A0A383R502"/>
<dbReference type="CDD" id="cd03219">
    <property type="entry name" value="ABC_Mj1267_LivG_branched"/>
    <property type="match status" value="1"/>
</dbReference>
<organism evidence="6 7">
    <name type="scientific">Paenibacillus alvei</name>
    <name type="common">Bacillus alvei</name>
    <dbReference type="NCBI Taxonomy" id="44250"/>
    <lineage>
        <taxon>Bacteria</taxon>
        <taxon>Bacillati</taxon>
        <taxon>Bacillota</taxon>
        <taxon>Bacilli</taxon>
        <taxon>Bacillales</taxon>
        <taxon>Paenibacillaceae</taxon>
        <taxon>Paenibacillus</taxon>
    </lineage>
</organism>
<dbReference type="InterPro" id="IPR003593">
    <property type="entry name" value="AAA+_ATPase"/>
</dbReference>
<dbReference type="GO" id="GO:0005524">
    <property type="term" value="F:ATP binding"/>
    <property type="evidence" value="ECO:0007669"/>
    <property type="project" value="UniProtKB-KW"/>
</dbReference>